<proteinExistence type="inferred from homology"/>
<dbReference type="Gene3D" id="3.40.1370.10">
    <property type="match status" value="1"/>
</dbReference>
<organism evidence="5 6">
    <name type="scientific">Molorchus minor</name>
    <dbReference type="NCBI Taxonomy" id="1323400"/>
    <lineage>
        <taxon>Eukaryota</taxon>
        <taxon>Metazoa</taxon>
        <taxon>Ecdysozoa</taxon>
        <taxon>Arthropoda</taxon>
        <taxon>Hexapoda</taxon>
        <taxon>Insecta</taxon>
        <taxon>Pterygota</taxon>
        <taxon>Neoptera</taxon>
        <taxon>Endopterygota</taxon>
        <taxon>Coleoptera</taxon>
        <taxon>Polyphaga</taxon>
        <taxon>Cucujiformia</taxon>
        <taxon>Chrysomeloidea</taxon>
        <taxon>Cerambycidae</taxon>
        <taxon>Lamiinae</taxon>
        <taxon>Monochamini</taxon>
        <taxon>Molorchus</taxon>
    </lineage>
</organism>
<dbReference type="Pfam" id="PF00573">
    <property type="entry name" value="Ribosomal_L4"/>
    <property type="match status" value="1"/>
</dbReference>
<dbReference type="InterPro" id="IPR013000">
    <property type="entry name" value="Ribosomal_uL4_euk/arc_CS"/>
</dbReference>
<comment type="caution">
    <text evidence="5">The sequence shown here is derived from an EMBL/GenBank/DDBJ whole genome shotgun (WGS) entry which is preliminary data.</text>
</comment>
<dbReference type="Pfam" id="PF14374">
    <property type="entry name" value="Ribos_L4_asso_C"/>
    <property type="match status" value="1"/>
</dbReference>
<evidence type="ECO:0000256" key="2">
    <source>
        <dbReference type="ARBA" id="ARBA00022980"/>
    </source>
</evidence>
<evidence type="ECO:0000313" key="5">
    <source>
        <dbReference type="EMBL" id="KAJ8981713.1"/>
    </source>
</evidence>
<evidence type="ECO:0000259" key="4">
    <source>
        <dbReference type="Pfam" id="PF14374"/>
    </source>
</evidence>
<sequence>MSLATARPLVSVYNEKSDEVKGSSIALPTVFKAPIRPDVVNFVHQQVSMNHRQPYSVSDKAGHQTSAESWGTGRAVARIPRVRGGGTHRSGQGAFGNMCRGGRMFAPTKPWRRWHRRVNVNQRRYALASAVAASGVPALVMSKGHVIDQIPELPLVISDKIQEFNKTKQAVQFLRRIKAWADIQKVYKSQRFRAGKGKMRNRRRIQRKGPLIVYHKDQGLRRAFRNIPGIDLISVEKLSLLKLAPGGHVGRFIIWTESAFQKLDKLFGSWKNPSQEKKGYNLPQPKMSNTDLSRLLKADEIKAVLRPPQKKVVRRVRRLNPLSNTRALLKLNPYAAVLKRQAILSAQKRQRTRDEVLAKKRGITLSPEDTVIRTAKLQARRRAQILKDKKSQAQEG</sequence>
<dbReference type="InterPro" id="IPR025755">
    <property type="entry name" value="Ribos_uL4_C_dom"/>
</dbReference>
<evidence type="ECO:0000313" key="6">
    <source>
        <dbReference type="Proteomes" id="UP001162164"/>
    </source>
</evidence>
<feature type="domain" description="Large ribosomal subunit protein uL4 C-terminal" evidence="4">
    <location>
        <begin position="278"/>
        <end position="351"/>
    </location>
</feature>
<dbReference type="PANTHER" id="PTHR19431">
    <property type="entry name" value="60S RIBOSOMAL PROTEIN L4"/>
    <property type="match status" value="1"/>
</dbReference>
<keyword evidence="3" id="KW-0687">Ribonucleoprotein</keyword>
<dbReference type="Proteomes" id="UP001162164">
    <property type="component" value="Unassembled WGS sequence"/>
</dbReference>
<dbReference type="SUPFAM" id="SSF52166">
    <property type="entry name" value="Ribosomal protein L4"/>
    <property type="match status" value="1"/>
</dbReference>
<comment type="similarity">
    <text evidence="1">Belongs to the universal ribosomal protein uL4 family.</text>
</comment>
<evidence type="ECO:0000256" key="1">
    <source>
        <dbReference type="ARBA" id="ARBA00010528"/>
    </source>
</evidence>
<dbReference type="InterPro" id="IPR002136">
    <property type="entry name" value="Ribosomal_uL4"/>
</dbReference>
<dbReference type="InterPro" id="IPR023574">
    <property type="entry name" value="Ribosomal_uL4_dom_sf"/>
</dbReference>
<evidence type="ECO:0000256" key="3">
    <source>
        <dbReference type="ARBA" id="ARBA00023274"/>
    </source>
</evidence>
<reference evidence="5" key="1">
    <citation type="journal article" date="2023" name="Insect Mol. Biol.">
        <title>Genome sequencing provides insights into the evolution of gene families encoding plant cell wall-degrading enzymes in longhorned beetles.</title>
        <authorList>
            <person name="Shin N.R."/>
            <person name="Okamura Y."/>
            <person name="Kirsch R."/>
            <person name="Pauchet Y."/>
        </authorList>
    </citation>
    <scope>NUCLEOTIDE SEQUENCE</scope>
    <source>
        <strain evidence="5">MMC_N1</strain>
    </source>
</reference>
<dbReference type="InterPro" id="IPR045240">
    <property type="entry name" value="Ribosomal_uL4_euk/arch"/>
</dbReference>
<keyword evidence="2" id="KW-0689">Ribosomal protein</keyword>
<dbReference type="EMBL" id="JAPWTJ010000169">
    <property type="protein sequence ID" value="KAJ8981713.1"/>
    <property type="molecule type" value="Genomic_DNA"/>
</dbReference>
<keyword evidence="6" id="KW-1185">Reference proteome</keyword>
<gene>
    <name evidence="5" type="ORF">NQ317_003778</name>
</gene>
<name>A0ABQ9JWH9_9CUCU</name>
<accession>A0ABQ9JWH9</accession>
<dbReference type="PROSITE" id="PS00939">
    <property type="entry name" value="RIBOSOMAL_L1E"/>
    <property type="match status" value="1"/>
</dbReference>
<protein>
    <recommendedName>
        <fullName evidence="4">Large ribosomal subunit protein uL4 C-terminal domain-containing protein</fullName>
    </recommendedName>
</protein>